<dbReference type="Pfam" id="PF07331">
    <property type="entry name" value="TctB"/>
    <property type="match status" value="1"/>
</dbReference>
<feature type="transmembrane region" description="Helical" evidence="1">
    <location>
        <begin position="100"/>
        <end position="124"/>
    </location>
</feature>
<reference evidence="3 4" key="1">
    <citation type="submission" date="2019-03" db="EMBL/GenBank/DDBJ databases">
        <title>Genomic Encyclopedia of Type Strains, Phase IV (KMG-IV): sequencing the most valuable type-strain genomes for metagenomic binning, comparative biology and taxonomic classification.</title>
        <authorList>
            <person name="Goeker M."/>
        </authorList>
    </citation>
    <scope>NUCLEOTIDE SEQUENCE [LARGE SCALE GENOMIC DNA]</scope>
    <source>
        <strain evidence="3 4">DSM 19345</strain>
    </source>
</reference>
<dbReference type="EMBL" id="SMAK01000001">
    <property type="protein sequence ID" value="TCT13668.1"/>
    <property type="molecule type" value="Genomic_DNA"/>
</dbReference>
<evidence type="ECO:0000313" key="3">
    <source>
        <dbReference type="EMBL" id="TCT13668.1"/>
    </source>
</evidence>
<dbReference type="AlphaFoldDB" id="A0A4R3MLI9"/>
<keyword evidence="1" id="KW-0472">Membrane</keyword>
<gene>
    <name evidence="3" type="ORF">EDC22_101539</name>
</gene>
<feature type="transmembrane region" description="Helical" evidence="1">
    <location>
        <begin position="77"/>
        <end position="94"/>
    </location>
</feature>
<feature type="transmembrane region" description="Helical" evidence="1">
    <location>
        <begin position="131"/>
        <end position="150"/>
    </location>
</feature>
<evidence type="ECO:0000313" key="4">
    <source>
        <dbReference type="Proteomes" id="UP000295678"/>
    </source>
</evidence>
<keyword evidence="1" id="KW-1133">Transmembrane helix</keyword>
<keyword evidence="4" id="KW-1185">Reference proteome</keyword>
<dbReference type="Proteomes" id="UP000295678">
    <property type="component" value="Unassembled WGS sequence"/>
</dbReference>
<dbReference type="OrthoDB" id="6174504at2"/>
<name>A0A4R3MLI9_9HYPH</name>
<protein>
    <submittedName>
        <fullName evidence="3">Tripartite tricarboxylate transporter TctB family protein</fullName>
    </submittedName>
</protein>
<feature type="transmembrane region" description="Helical" evidence="1">
    <location>
        <begin position="37"/>
        <end position="56"/>
    </location>
</feature>
<evidence type="ECO:0000259" key="2">
    <source>
        <dbReference type="Pfam" id="PF07331"/>
    </source>
</evidence>
<accession>A0A4R3MLI9</accession>
<proteinExistence type="predicted"/>
<keyword evidence="1" id="KW-0812">Transmembrane</keyword>
<dbReference type="InterPro" id="IPR009936">
    <property type="entry name" value="DUF1468"/>
</dbReference>
<evidence type="ECO:0000256" key="1">
    <source>
        <dbReference type="SAM" id="Phobius"/>
    </source>
</evidence>
<organism evidence="3 4">
    <name type="scientific">Tepidamorphus gemmatus</name>
    <dbReference type="NCBI Taxonomy" id="747076"/>
    <lineage>
        <taxon>Bacteria</taxon>
        <taxon>Pseudomonadati</taxon>
        <taxon>Pseudomonadota</taxon>
        <taxon>Alphaproteobacteria</taxon>
        <taxon>Hyphomicrobiales</taxon>
        <taxon>Tepidamorphaceae</taxon>
        <taxon>Tepidamorphus</taxon>
    </lineage>
</organism>
<dbReference type="RefSeq" id="WP_132805030.1">
    <property type="nucleotide sequence ID" value="NZ_SMAK01000001.1"/>
</dbReference>
<feature type="domain" description="DUF1468" evidence="2">
    <location>
        <begin position="9"/>
        <end position="146"/>
    </location>
</feature>
<comment type="caution">
    <text evidence="3">The sequence shown here is derived from an EMBL/GenBank/DDBJ whole genome shotgun (WGS) entry which is preliminary data.</text>
</comment>
<sequence>MRLGDTMLGGLLLILSAALAGFSQTFPAIPGQTYGAATFPIAVAIGLAGCGVLLMIGGIRAGHRHLEAAEWMLDRRAVVSVALTVLAMIGYILLAPRLGFIPVMAGMLLGLFLLLQVHWLMAIVAAAATTMVIHGLFAGFLLVPLPLGIFPRVSW</sequence>